<keyword evidence="1" id="KW-1133">Transmembrane helix</keyword>
<dbReference type="Pfam" id="PF08592">
    <property type="entry name" value="Anthrone_oxy"/>
    <property type="match status" value="1"/>
</dbReference>
<proteinExistence type="predicted"/>
<keyword evidence="1" id="KW-0472">Membrane</keyword>
<dbReference type="AlphaFoldDB" id="A0A1B2EXU6"/>
<dbReference type="OrthoDB" id="7473921at2"/>
<evidence type="ECO:0000313" key="2">
    <source>
        <dbReference type="EMBL" id="ANY84763.1"/>
    </source>
</evidence>
<dbReference type="RefSeq" id="WP_099514933.1">
    <property type="nucleotide sequence ID" value="NZ_CP016619.1"/>
</dbReference>
<feature type="transmembrane region" description="Helical" evidence="1">
    <location>
        <begin position="6"/>
        <end position="23"/>
    </location>
</feature>
<accession>A0A1B2EXU6</accession>
<keyword evidence="1" id="KW-0812">Transmembrane</keyword>
<geneLocation type="plasmid" evidence="2">
    <name>unnamed2</name>
</geneLocation>
<feature type="transmembrane region" description="Helical" evidence="1">
    <location>
        <begin position="123"/>
        <end position="142"/>
    </location>
</feature>
<evidence type="ECO:0000256" key="1">
    <source>
        <dbReference type="SAM" id="Phobius"/>
    </source>
</evidence>
<protein>
    <recommendedName>
        <fullName evidence="3">DUF1772 domain-containing protein</fullName>
    </recommendedName>
</protein>
<gene>
    <name evidence="2" type="ORF">BB934_37630</name>
</gene>
<dbReference type="InterPro" id="IPR013901">
    <property type="entry name" value="Anthrone_oxy"/>
</dbReference>
<dbReference type="EMBL" id="CP016619">
    <property type="protein sequence ID" value="ANY84763.1"/>
    <property type="molecule type" value="Genomic_DNA"/>
</dbReference>
<organism evidence="2">
    <name type="scientific">Microvirga ossetica</name>
    <dbReference type="NCBI Taxonomy" id="1882682"/>
    <lineage>
        <taxon>Bacteria</taxon>
        <taxon>Pseudomonadati</taxon>
        <taxon>Pseudomonadota</taxon>
        <taxon>Alphaproteobacteria</taxon>
        <taxon>Hyphomicrobiales</taxon>
        <taxon>Methylobacteriaceae</taxon>
        <taxon>Microvirga</taxon>
    </lineage>
</organism>
<keyword evidence="2" id="KW-0614">Plasmid</keyword>
<dbReference type="KEGG" id="moc:BB934_37630"/>
<sequence length="143" mass="15286">MLTGQLALVVAAVFSGAALYINVAEQPARLELDDRCLLTEWKPAYKHGTAMQAPLAIAGFLLGLAAWWQSGHVGWLLGALLMIANWPVTFLAIMPTNKRLMATEPAAAGAESRAMIERWGSLHAVRTALGVAACLAFLWASLS</sequence>
<name>A0A1B2EXU6_9HYPH</name>
<feature type="transmembrane region" description="Helical" evidence="1">
    <location>
        <begin position="74"/>
        <end position="93"/>
    </location>
</feature>
<evidence type="ECO:0008006" key="3">
    <source>
        <dbReference type="Google" id="ProtNLM"/>
    </source>
</evidence>
<dbReference type="PANTHER" id="PTHR36535:SF1">
    <property type="entry name" value="DUF1772 DOMAIN-CONTAINING PROTEIN"/>
    <property type="match status" value="1"/>
</dbReference>
<reference evidence="2" key="1">
    <citation type="submission" date="2016-07" db="EMBL/GenBank/DDBJ databases">
        <title>Microvirga ossetica sp. nov. a new species of rhizobia isolated from root nodules of the legume species Vicia alpestris Steven originated from North Ossetia region in the Caucasus.</title>
        <authorList>
            <person name="Safronova V.I."/>
            <person name="Kuznetsova I.G."/>
            <person name="Sazanova A.L."/>
            <person name="Belimov A."/>
            <person name="Andronov E."/>
            <person name="Osledkin Y.S."/>
            <person name="Onishchuk O.P."/>
            <person name="Kurchak O.N."/>
            <person name="Shaposhnikov A.I."/>
            <person name="Willems A."/>
            <person name="Tikhonovich I.A."/>
        </authorList>
    </citation>
    <scope>NUCLEOTIDE SEQUENCE [LARGE SCALE GENOMIC DNA]</scope>
    <source>
        <strain evidence="2">V5/3M</strain>
        <plasmid evidence="2">unnamed2</plasmid>
    </source>
</reference>
<dbReference type="PANTHER" id="PTHR36535">
    <property type="entry name" value="YALI0E30327P"/>
    <property type="match status" value="1"/>
</dbReference>
<feature type="transmembrane region" description="Helical" evidence="1">
    <location>
        <begin position="44"/>
        <end position="68"/>
    </location>
</feature>